<sequence length="146" mass="17146">MISSDVVVFDTFKIQTGDSSIDIPKNWYDIIKTKLIWVLEDNIHEVPITNCAKIKIISIKTKDDVRAFIRGEMRLEIRIMYEPHLRGYMTPNKTGDYVVHIYLLDFCSRRKWREIQESSSEEECNAIHDTERTVDPFEITSCDVKT</sequence>
<organism evidence="1 2">
    <name type="scientific">Araneus ventricosus</name>
    <name type="common">Orbweaver spider</name>
    <name type="synonym">Epeira ventricosa</name>
    <dbReference type="NCBI Taxonomy" id="182803"/>
    <lineage>
        <taxon>Eukaryota</taxon>
        <taxon>Metazoa</taxon>
        <taxon>Ecdysozoa</taxon>
        <taxon>Arthropoda</taxon>
        <taxon>Chelicerata</taxon>
        <taxon>Arachnida</taxon>
        <taxon>Araneae</taxon>
        <taxon>Araneomorphae</taxon>
        <taxon>Entelegynae</taxon>
        <taxon>Araneoidea</taxon>
        <taxon>Araneidae</taxon>
        <taxon>Araneus</taxon>
    </lineage>
</organism>
<accession>A0A4Y2LRI6</accession>
<name>A0A4Y2LRI6_ARAVE</name>
<gene>
    <name evidence="1" type="ORF">AVEN_224686_1</name>
</gene>
<dbReference type="AlphaFoldDB" id="A0A4Y2LRI6"/>
<comment type="caution">
    <text evidence="1">The sequence shown here is derived from an EMBL/GenBank/DDBJ whole genome shotgun (WGS) entry which is preliminary data.</text>
</comment>
<dbReference type="EMBL" id="BGPR01006177">
    <property type="protein sequence ID" value="GBN16680.1"/>
    <property type="molecule type" value="Genomic_DNA"/>
</dbReference>
<evidence type="ECO:0000313" key="1">
    <source>
        <dbReference type="EMBL" id="GBN16680.1"/>
    </source>
</evidence>
<protein>
    <submittedName>
        <fullName evidence="1">Uncharacterized protein</fullName>
    </submittedName>
</protein>
<proteinExistence type="predicted"/>
<evidence type="ECO:0000313" key="2">
    <source>
        <dbReference type="Proteomes" id="UP000499080"/>
    </source>
</evidence>
<keyword evidence="2" id="KW-1185">Reference proteome</keyword>
<dbReference type="Proteomes" id="UP000499080">
    <property type="component" value="Unassembled WGS sequence"/>
</dbReference>
<reference evidence="1 2" key="1">
    <citation type="journal article" date="2019" name="Sci. Rep.">
        <title>Orb-weaving spider Araneus ventricosus genome elucidates the spidroin gene catalogue.</title>
        <authorList>
            <person name="Kono N."/>
            <person name="Nakamura H."/>
            <person name="Ohtoshi R."/>
            <person name="Moran D.A.P."/>
            <person name="Shinohara A."/>
            <person name="Yoshida Y."/>
            <person name="Fujiwara M."/>
            <person name="Mori M."/>
            <person name="Tomita M."/>
            <person name="Arakawa K."/>
        </authorList>
    </citation>
    <scope>NUCLEOTIDE SEQUENCE [LARGE SCALE GENOMIC DNA]</scope>
</reference>